<organism evidence="2 3">
    <name type="scientific">Mycobacterium phage Maco2</name>
    <dbReference type="NCBI Taxonomy" id="2805749"/>
    <lineage>
        <taxon>Viruses</taxon>
        <taxon>Duplodnaviria</taxon>
        <taxon>Heunggongvirae</taxon>
        <taxon>Uroviricota</taxon>
        <taxon>Caudoviricetes</taxon>
        <taxon>Mapvirus</taxon>
        <taxon>Mapvirus Ff47</taxon>
    </lineage>
</organism>
<sequence>MPRPTQARGDHSGCDHVYRLLPTTVSPLPWHRQRLVFKSYCFVANRWIRVSVTRSYFWDGNRAAGEPHVQTGELDPLDQVQIPD</sequence>
<reference evidence="2" key="1">
    <citation type="submission" date="2021-01" db="EMBL/GenBank/DDBJ databases">
        <authorList>
            <person name="Rakov C."/>
            <person name="Yerushalmy O."/>
            <person name="Alkalay-Oren S."/>
            <person name="Coppenhagen-Glazer S."/>
            <person name="Hazan R."/>
        </authorList>
    </citation>
    <scope>NUCLEOTIDE SEQUENCE</scope>
</reference>
<protein>
    <submittedName>
        <fullName evidence="2">Uncharacterized protein</fullName>
    </submittedName>
</protein>
<evidence type="ECO:0000313" key="2">
    <source>
        <dbReference type="EMBL" id="QSL99585.1"/>
    </source>
</evidence>
<evidence type="ECO:0000313" key="3">
    <source>
        <dbReference type="Proteomes" id="UP000663627"/>
    </source>
</evidence>
<dbReference type="Proteomes" id="UP000663627">
    <property type="component" value="Segment"/>
</dbReference>
<proteinExistence type="predicted"/>
<dbReference type="EMBL" id="MW460248">
    <property type="protein sequence ID" value="QSL99585.1"/>
    <property type="molecule type" value="Genomic_DNA"/>
</dbReference>
<feature type="region of interest" description="Disordered" evidence="1">
    <location>
        <begin position="63"/>
        <end position="84"/>
    </location>
</feature>
<accession>A0A899IN96</accession>
<evidence type="ECO:0000256" key="1">
    <source>
        <dbReference type="SAM" id="MobiDB-lite"/>
    </source>
</evidence>
<name>A0A899IN96_9CAUD</name>